<feature type="compositionally biased region" description="Low complexity" evidence="5">
    <location>
        <begin position="54"/>
        <end position="65"/>
    </location>
</feature>
<dbReference type="PROSITE" id="PS51318">
    <property type="entry name" value="TAT"/>
    <property type="match status" value="1"/>
</dbReference>
<evidence type="ECO:0000256" key="1">
    <source>
        <dbReference type="ARBA" id="ARBA00001974"/>
    </source>
</evidence>
<feature type="domain" description="FAD-dependent oxidoreductase 2 FAD-binding" evidence="6">
    <location>
        <begin position="95"/>
        <end position="596"/>
    </location>
</feature>
<accession>A0A6L7IYU3</accession>
<feature type="compositionally biased region" description="Basic and acidic residues" evidence="5">
    <location>
        <begin position="1"/>
        <end position="12"/>
    </location>
</feature>
<name>A0A6L7IYU3_9ACTN</name>
<dbReference type="InterPro" id="IPR003953">
    <property type="entry name" value="FAD-dep_OxRdtase_2_FAD-bd"/>
</dbReference>
<evidence type="ECO:0000256" key="3">
    <source>
        <dbReference type="ARBA" id="ARBA00022827"/>
    </source>
</evidence>
<dbReference type="RefSeq" id="WP_160943159.1">
    <property type="nucleotide sequence ID" value="NZ_CP063310.1"/>
</dbReference>
<evidence type="ECO:0000259" key="6">
    <source>
        <dbReference type="Pfam" id="PF00890"/>
    </source>
</evidence>
<dbReference type="Gene3D" id="3.90.700.10">
    <property type="entry name" value="Succinate dehydrogenase/fumarate reductase flavoprotein, catalytic domain"/>
    <property type="match status" value="1"/>
</dbReference>
<feature type="region of interest" description="Disordered" evidence="5">
    <location>
        <begin position="1"/>
        <end position="22"/>
    </location>
</feature>
<dbReference type="InterPro" id="IPR019546">
    <property type="entry name" value="TAT_signal_bac_arc"/>
</dbReference>
<comment type="cofactor">
    <cofactor evidence="1">
        <name>FAD</name>
        <dbReference type="ChEBI" id="CHEBI:57692"/>
    </cofactor>
</comment>
<proteinExistence type="predicted"/>
<dbReference type="InterPro" id="IPR027477">
    <property type="entry name" value="Succ_DH/fumarate_Rdtase_cat_sf"/>
</dbReference>
<dbReference type="PANTHER" id="PTHR43400:SF7">
    <property type="entry name" value="FAD-DEPENDENT OXIDOREDUCTASE 2 FAD BINDING DOMAIN-CONTAINING PROTEIN"/>
    <property type="match status" value="1"/>
</dbReference>
<dbReference type="GO" id="GO:0033765">
    <property type="term" value="F:steroid dehydrogenase activity, acting on the CH-CH group of donors"/>
    <property type="evidence" value="ECO:0007669"/>
    <property type="project" value="UniProtKB-ARBA"/>
</dbReference>
<dbReference type="InterPro" id="IPR036188">
    <property type="entry name" value="FAD/NAD-bd_sf"/>
</dbReference>
<evidence type="ECO:0000313" key="8">
    <source>
        <dbReference type="Proteomes" id="UP000478463"/>
    </source>
</evidence>
<dbReference type="SUPFAM" id="SSF51905">
    <property type="entry name" value="FAD/NAD(P)-binding domain"/>
    <property type="match status" value="1"/>
</dbReference>
<keyword evidence="4" id="KW-0560">Oxidoreductase</keyword>
<dbReference type="NCBIfam" id="TIGR01409">
    <property type="entry name" value="TAT_signal_seq"/>
    <property type="match status" value="1"/>
</dbReference>
<dbReference type="InterPro" id="IPR006311">
    <property type="entry name" value="TAT_signal"/>
</dbReference>
<evidence type="ECO:0000313" key="7">
    <source>
        <dbReference type="EMBL" id="QOS69232.1"/>
    </source>
</evidence>
<protein>
    <submittedName>
        <fullName evidence="7">FAD-binding protein</fullName>
    </submittedName>
</protein>
<keyword evidence="2" id="KW-0285">Flavoprotein</keyword>
<evidence type="ECO:0000256" key="4">
    <source>
        <dbReference type="ARBA" id="ARBA00023002"/>
    </source>
</evidence>
<dbReference type="KEGG" id="egd:GS424_005140"/>
<dbReference type="EMBL" id="CP063310">
    <property type="protein sequence ID" value="QOS69232.1"/>
    <property type="molecule type" value="Genomic_DNA"/>
</dbReference>
<dbReference type="AlphaFoldDB" id="A0A6L7IYU3"/>
<keyword evidence="3" id="KW-0274">FAD</keyword>
<dbReference type="Proteomes" id="UP000478463">
    <property type="component" value="Chromosome"/>
</dbReference>
<dbReference type="SUPFAM" id="SSF56425">
    <property type="entry name" value="Succinate dehydrogenase/fumarate reductase flavoprotein, catalytic domain"/>
    <property type="match status" value="1"/>
</dbReference>
<feature type="region of interest" description="Disordered" evidence="5">
    <location>
        <begin position="44"/>
        <end position="88"/>
    </location>
</feature>
<organism evidence="7 8">
    <name type="scientific">Eggerthella guodeyinii</name>
    <dbReference type="NCBI Taxonomy" id="2690837"/>
    <lineage>
        <taxon>Bacteria</taxon>
        <taxon>Bacillati</taxon>
        <taxon>Actinomycetota</taxon>
        <taxon>Coriobacteriia</taxon>
        <taxon>Eggerthellales</taxon>
        <taxon>Eggerthellaceae</taxon>
        <taxon>Eggerthella</taxon>
    </lineage>
</organism>
<dbReference type="InterPro" id="IPR050315">
    <property type="entry name" value="FAD-oxidoreductase_2"/>
</dbReference>
<reference evidence="7 8" key="1">
    <citation type="submission" date="2020-10" db="EMBL/GenBank/DDBJ databases">
        <title>Eggerthella sp. nov., isolated from human feces.</title>
        <authorList>
            <person name="Yajun G."/>
        </authorList>
    </citation>
    <scope>NUCLEOTIDE SEQUENCE [LARGE SCALE GENOMIC DNA]</scope>
    <source>
        <strain evidence="7 8">HF-1101</strain>
    </source>
</reference>
<gene>
    <name evidence="7" type="ORF">GS424_005140</name>
</gene>
<dbReference type="PANTHER" id="PTHR43400">
    <property type="entry name" value="FUMARATE REDUCTASE"/>
    <property type="match status" value="1"/>
</dbReference>
<evidence type="ECO:0000256" key="5">
    <source>
        <dbReference type="SAM" id="MobiDB-lite"/>
    </source>
</evidence>
<dbReference type="Pfam" id="PF00890">
    <property type="entry name" value="FAD_binding_2"/>
    <property type="match status" value="1"/>
</dbReference>
<sequence length="616" mass="65479">MGKERNAAEEPMGKGSSRTGISRRSFLGGATVAAASAAVMGLAGCSPQQRSEAAEASSGTSASAANRWQSEAGAAWRTAPEPVDEGEIEDAGTYDLVIVGGGQSGTWTARSAARNGLSVAVIESQPEDNHIYCGGEVGTVNCQWAIDNGAQQVDKTEFMQEVFRRNAGRSNQRLIGDYADHSGRLLDEVIEEMGPEWMAQNAHVGSCPPDESMVIDPSGYRYFTGTVIFRNPDMPTTSWAWADIMAQQCRESQADGAVWAFEHHAEYLEKDDAGRVTSVVVKSLADGAYKRYTGTKGVVLTGGDFAGNVDMLRDINDEYRHLAESMGDIELAVCTPMMLDRDGSAISMGVWAGGHIEVGPHAGMNTGMGGANCPWGPGSLTLNQNGRRFCDECAGGTEGAAYLIPRQPRGAVVVVQDANWQDLVYAMPPCHGAVDYRHAKDWQATIDLMASYQPSDEPQSGGGSEAGVASSKTYCADTIEQLVKIVGVWDEEQQAAALEEIKRYQGFAEAGLDEDFGKDPRILAANKCSTGPFYAIVSDNATLAPGITQTTGLDVDDQHHVLDSTLNPIPGLFAAGNNAGNRFIVQYATPLSGMSLGFCLTEGCLLGERIAAGEIV</sequence>
<dbReference type="Gene3D" id="3.50.50.60">
    <property type="entry name" value="FAD/NAD(P)-binding domain"/>
    <property type="match status" value="1"/>
</dbReference>
<evidence type="ECO:0000256" key="2">
    <source>
        <dbReference type="ARBA" id="ARBA00022630"/>
    </source>
</evidence>